<accession>A0A392TB71</accession>
<comment type="caution">
    <text evidence="2">The sequence shown here is derived from an EMBL/GenBank/DDBJ whole genome shotgun (WGS) entry which is preliminary data.</text>
</comment>
<evidence type="ECO:0000256" key="1">
    <source>
        <dbReference type="SAM" id="MobiDB-lite"/>
    </source>
</evidence>
<dbReference type="EMBL" id="LXQA010544960">
    <property type="protein sequence ID" value="MCI58359.1"/>
    <property type="molecule type" value="Genomic_DNA"/>
</dbReference>
<feature type="compositionally biased region" description="Basic and acidic residues" evidence="1">
    <location>
        <begin position="41"/>
        <end position="56"/>
    </location>
</feature>
<reference evidence="2 3" key="1">
    <citation type="journal article" date="2018" name="Front. Plant Sci.">
        <title>Red Clover (Trifolium pratense) and Zigzag Clover (T. medium) - A Picture of Genomic Similarities and Differences.</title>
        <authorList>
            <person name="Dluhosova J."/>
            <person name="Istvanek J."/>
            <person name="Nedelnik J."/>
            <person name="Repkova J."/>
        </authorList>
    </citation>
    <scope>NUCLEOTIDE SEQUENCE [LARGE SCALE GENOMIC DNA]</scope>
    <source>
        <strain evidence="3">cv. 10/8</strain>
        <tissue evidence="2">Leaf</tissue>
    </source>
</reference>
<protein>
    <submittedName>
        <fullName evidence="2">Uncharacterized protein</fullName>
    </submittedName>
</protein>
<feature type="region of interest" description="Disordered" evidence="1">
    <location>
        <begin position="40"/>
        <end position="80"/>
    </location>
</feature>
<organism evidence="2 3">
    <name type="scientific">Trifolium medium</name>
    <dbReference type="NCBI Taxonomy" id="97028"/>
    <lineage>
        <taxon>Eukaryota</taxon>
        <taxon>Viridiplantae</taxon>
        <taxon>Streptophyta</taxon>
        <taxon>Embryophyta</taxon>
        <taxon>Tracheophyta</taxon>
        <taxon>Spermatophyta</taxon>
        <taxon>Magnoliopsida</taxon>
        <taxon>eudicotyledons</taxon>
        <taxon>Gunneridae</taxon>
        <taxon>Pentapetalae</taxon>
        <taxon>rosids</taxon>
        <taxon>fabids</taxon>
        <taxon>Fabales</taxon>
        <taxon>Fabaceae</taxon>
        <taxon>Papilionoideae</taxon>
        <taxon>50 kb inversion clade</taxon>
        <taxon>NPAAA clade</taxon>
        <taxon>Hologalegina</taxon>
        <taxon>IRL clade</taxon>
        <taxon>Trifolieae</taxon>
        <taxon>Trifolium</taxon>
    </lineage>
</organism>
<name>A0A392TB71_9FABA</name>
<proteinExistence type="predicted"/>
<sequence>MTKSKFGVIKRPATMKMKRKKRLQQNAVLKWIRNEPIIMVPDRRPGPGEDSWKNNYEHQGCQKESGYITEDEPERTYPPE</sequence>
<dbReference type="AlphaFoldDB" id="A0A392TB71"/>
<evidence type="ECO:0000313" key="2">
    <source>
        <dbReference type="EMBL" id="MCI58359.1"/>
    </source>
</evidence>
<evidence type="ECO:0000313" key="3">
    <source>
        <dbReference type="Proteomes" id="UP000265520"/>
    </source>
</evidence>
<feature type="non-terminal residue" evidence="2">
    <location>
        <position position="80"/>
    </location>
</feature>
<dbReference type="Proteomes" id="UP000265520">
    <property type="component" value="Unassembled WGS sequence"/>
</dbReference>
<keyword evidence="3" id="KW-1185">Reference proteome</keyword>